<dbReference type="InterPro" id="IPR023267">
    <property type="entry name" value="RCMT"/>
</dbReference>
<organism evidence="15 16">
    <name type="scientific">Candidatus Allofournierella pullistercoris</name>
    <dbReference type="NCBI Taxonomy" id="2838597"/>
    <lineage>
        <taxon>Bacteria</taxon>
        <taxon>Bacillati</taxon>
        <taxon>Bacillota</taxon>
        <taxon>Clostridia</taxon>
        <taxon>Eubacteriales</taxon>
        <taxon>Oscillospiraceae</taxon>
        <taxon>Allofournierella</taxon>
    </lineage>
</organism>
<dbReference type="NCBIfam" id="TIGR00563">
    <property type="entry name" value="rsmB"/>
    <property type="match status" value="1"/>
</dbReference>
<dbReference type="InterPro" id="IPR004573">
    <property type="entry name" value="rRNA_ssu_MeTfrase_B"/>
</dbReference>
<dbReference type="SUPFAM" id="SSF53335">
    <property type="entry name" value="S-adenosyl-L-methionine-dependent methyltransferases"/>
    <property type="match status" value="1"/>
</dbReference>
<keyword evidence="7 13" id="KW-0808">Transferase</keyword>
<evidence type="ECO:0000256" key="12">
    <source>
        <dbReference type="ARBA" id="ARBA00047283"/>
    </source>
</evidence>
<dbReference type="Gene3D" id="3.40.50.150">
    <property type="entry name" value="Vaccinia Virus protein VP39"/>
    <property type="match status" value="1"/>
</dbReference>
<dbReference type="GO" id="GO:0003723">
    <property type="term" value="F:RNA binding"/>
    <property type="evidence" value="ECO:0007669"/>
    <property type="project" value="UniProtKB-UniRule"/>
</dbReference>
<dbReference type="Pfam" id="PF22458">
    <property type="entry name" value="RsmF-B_ferredox"/>
    <property type="match status" value="1"/>
</dbReference>
<evidence type="ECO:0000259" key="14">
    <source>
        <dbReference type="PROSITE" id="PS51686"/>
    </source>
</evidence>
<feature type="active site" description="Nucleophile" evidence="13">
    <location>
        <position position="375"/>
    </location>
</feature>
<dbReference type="NCBIfam" id="NF011494">
    <property type="entry name" value="PRK14902.1"/>
    <property type="match status" value="1"/>
</dbReference>
<evidence type="ECO:0000256" key="13">
    <source>
        <dbReference type="PROSITE-ProRule" id="PRU01023"/>
    </source>
</evidence>
<dbReference type="PANTHER" id="PTHR22807">
    <property type="entry name" value="NOP2 YEAST -RELATED NOL1/NOP2/FMU SUN DOMAIN-CONTAINING"/>
    <property type="match status" value="1"/>
</dbReference>
<sequence length="435" mass="47459">MNQARRTAVLALVRQEENGFSNLVLNAFLQNTQLENRDKAFVSALFYGVTERLITLDWCLQQCLSRPLNKLDAQVRAILRSGLYQAKYMQVPAAVAVNESVALCRKMKKTSASGLVNAVLRKAIACDVEKAQFKTQAEKLSVRYSVGAAVVQILMEQYPQECEHILQSLENPPKETWLRCNTLKTTVEELCAQLERQGVPAKAGSIPGSVVARFTGSPAAGEAFASGLYHVQGAASQLAALNLQAKPGNRVLDLCAAPGGKSLTLAECMENKGSLVSCDAVQSRLSLIQQAFDRCGITIGAVMHNDASVHNPALGQADAILCDVPCSGLGIMAKKPDIRYKTMEDVEQLHQLQREILTCAAGYLKTGGRLVYSTCTIDKRENEQVVEQFLHTHPEFSLKEPAYQLDGARLERGMMTLLPGETGPDGFFIAIMERA</sequence>
<protein>
    <recommendedName>
        <fullName evidence="3">16S rRNA (cytosine(967)-C(5))-methyltransferase</fullName>
        <ecNumber evidence="3">2.1.1.176</ecNumber>
    </recommendedName>
    <alternativeName>
        <fullName evidence="10">16S rRNA m5C967 methyltransferase</fullName>
    </alternativeName>
    <alternativeName>
        <fullName evidence="11">rRNA (cytosine-C(5)-)-methyltransferase RsmB</fullName>
    </alternativeName>
</protein>
<keyword evidence="5" id="KW-0698">rRNA processing</keyword>
<dbReference type="GO" id="GO:0005737">
    <property type="term" value="C:cytoplasm"/>
    <property type="evidence" value="ECO:0007669"/>
    <property type="project" value="UniProtKB-SubCell"/>
</dbReference>
<reference evidence="15" key="2">
    <citation type="submission" date="2021-04" db="EMBL/GenBank/DDBJ databases">
        <authorList>
            <person name="Gilroy R."/>
        </authorList>
    </citation>
    <scope>NUCLEOTIDE SEQUENCE</scope>
    <source>
        <strain evidence="15">B5_2728</strain>
    </source>
</reference>
<evidence type="ECO:0000256" key="1">
    <source>
        <dbReference type="ARBA" id="ARBA00002724"/>
    </source>
</evidence>
<dbReference type="AlphaFoldDB" id="A0A948T2Z8"/>
<keyword evidence="4" id="KW-0963">Cytoplasm</keyword>
<keyword evidence="6 13" id="KW-0489">Methyltransferase</keyword>
<dbReference type="Pfam" id="PF01189">
    <property type="entry name" value="Methyltr_RsmB-F"/>
    <property type="match status" value="1"/>
</dbReference>
<comment type="subcellular location">
    <subcellularLocation>
        <location evidence="2">Cytoplasm</location>
    </subcellularLocation>
</comment>
<comment type="catalytic activity">
    <reaction evidence="12">
        <text>cytidine(967) in 16S rRNA + S-adenosyl-L-methionine = 5-methylcytidine(967) in 16S rRNA + S-adenosyl-L-homocysteine + H(+)</text>
        <dbReference type="Rhea" id="RHEA:42748"/>
        <dbReference type="Rhea" id="RHEA-COMP:10219"/>
        <dbReference type="Rhea" id="RHEA-COMP:10220"/>
        <dbReference type="ChEBI" id="CHEBI:15378"/>
        <dbReference type="ChEBI" id="CHEBI:57856"/>
        <dbReference type="ChEBI" id="CHEBI:59789"/>
        <dbReference type="ChEBI" id="CHEBI:74483"/>
        <dbReference type="ChEBI" id="CHEBI:82748"/>
        <dbReference type="EC" id="2.1.1.176"/>
    </reaction>
</comment>
<dbReference type="InterPro" id="IPR029063">
    <property type="entry name" value="SAM-dependent_MTases_sf"/>
</dbReference>
<evidence type="ECO:0000256" key="3">
    <source>
        <dbReference type="ARBA" id="ARBA00012140"/>
    </source>
</evidence>
<accession>A0A948T2Z8</accession>
<evidence type="ECO:0000256" key="11">
    <source>
        <dbReference type="ARBA" id="ARBA00031088"/>
    </source>
</evidence>
<evidence type="ECO:0000256" key="8">
    <source>
        <dbReference type="ARBA" id="ARBA00022691"/>
    </source>
</evidence>
<dbReference type="InterPro" id="IPR049560">
    <property type="entry name" value="MeTrfase_RsmB-F_NOP2_cat"/>
</dbReference>
<gene>
    <name evidence="15" type="primary">rsmB</name>
    <name evidence="15" type="ORF">H9882_04580</name>
</gene>
<dbReference type="Proteomes" id="UP000713596">
    <property type="component" value="Unassembled WGS sequence"/>
</dbReference>
<dbReference type="Pfam" id="PF01029">
    <property type="entry name" value="NusB"/>
    <property type="match status" value="1"/>
</dbReference>
<dbReference type="GO" id="GO:0008649">
    <property type="term" value="F:rRNA methyltransferase activity"/>
    <property type="evidence" value="ECO:0007669"/>
    <property type="project" value="InterPro"/>
</dbReference>
<dbReference type="InterPro" id="IPR006027">
    <property type="entry name" value="NusB_RsmB_TIM44"/>
</dbReference>
<dbReference type="PROSITE" id="PS51686">
    <property type="entry name" value="SAM_MT_RSMB_NOP"/>
    <property type="match status" value="1"/>
</dbReference>
<comment type="caution">
    <text evidence="15">The sequence shown here is derived from an EMBL/GenBank/DDBJ whole genome shotgun (WGS) entry which is preliminary data.</text>
</comment>
<dbReference type="CDD" id="cd02440">
    <property type="entry name" value="AdoMet_MTases"/>
    <property type="match status" value="1"/>
</dbReference>
<dbReference type="EMBL" id="JAHLFP010000035">
    <property type="protein sequence ID" value="MBU3806149.1"/>
    <property type="molecule type" value="Genomic_DNA"/>
</dbReference>
<feature type="binding site" evidence="13">
    <location>
        <position position="323"/>
    </location>
    <ligand>
        <name>S-adenosyl-L-methionine</name>
        <dbReference type="ChEBI" id="CHEBI:59789"/>
    </ligand>
</feature>
<evidence type="ECO:0000256" key="9">
    <source>
        <dbReference type="ARBA" id="ARBA00022884"/>
    </source>
</evidence>
<dbReference type="Gene3D" id="3.30.70.1170">
    <property type="entry name" value="Sun protein, domain 3"/>
    <property type="match status" value="1"/>
</dbReference>
<keyword evidence="8 13" id="KW-0949">S-adenosyl-L-methionine</keyword>
<evidence type="ECO:0000256" key="10">
    <source>
        <dbReference type="ARBA" id="ARBA00030399"/>
    </source>
</evidence>
<proteinExistence type="inferred from homology"/>
<feature type="binding site" evidence="13">
    <location>
        <position position="306"/>
    </location>
    <ligand>
        <name>S-adenosyl-L-methionine</name>
        <dbReference type="ChEBI" id="CHEBI:59789"/>
    </ligand>
</feature>
<feature type="domain" description="SAM-dependent MTase RsmB/NOP-type" evidence="14">
    <location>
        <begin position="166"/>
        <end position="435"/>
    </location>
</feature>
<comment type="similarity">
    <text evidence="13">Belongs to the class I-like SAM-binding methyltransferase superfamily. RsmB/NOP family.</text>
</comment>
<dbReference type="PANTHER" id="PTHR22807:SF53">
    <property type="entry name" value="RIBOSOMAL RNA SMALL SUBUNIT METHYLTRANSFERASE B-RELATED"/>
    <property type="match status" value="1"/>
</dbReference>
<evidence type="ECO:0000256" key="6">
    <source>
        <dbReference type="ARBA" id="ARBA00022603"/>
    </source>
</evidence>
<evidence type="ECO:0000256" key="5">
    <source>
        <dbReference type="ARBA" id="ARBA00022552"/>
    </source>
</evidence>
<comment type="function">
    <text evidence="1">Specifically methylates the cytosine at position 967 (m5C967) of 16S rRNA.</text>
</comment>
<dbReference type="EC" id="2.1.1.176" evidence="3"/>
<name>A0A948T2Z8_9FIRM</name>
<reference evidence="15" key="1">
    <citation type="journal article" date="2021" name="PeerJ">
        <title>Extensive microbial diversity within the chicken gut microbiome revealed by metagenomics and culture.</title>
        <authorList>
            <person name="Gilroy R."/>
            <person name="Ravi A."/>
            <person name="Getino M."/>
            <person name="Pursley I."/>
            <person name="Horton D.L."/>
            <person name="Alikhan N.F."/>
            <person name="Baker D."/>
            <person name="Gharbi K."/>
            <person name="Hall N."/>
            <person name="Watson M."/>
            <person name="Adriaenssens E.M."/>
            <person name="Foster-Nyarko E."/>
            <person name="Jarju S."/>
            <person name="Secka A."/>
            <person name="Antonio M."/>
            <person name="Oren A."/>
            <person name="Chaudhuri R.R."/>
            <person name="La Ragione R."/>
            <person name="Hildebrand F."/>
            <person name="Pallen M.J."/>
        </authorList>
    </citation>
    <scope>NUCLEOTIDE SEQUENCE</scope>
    <source>
        <strain evidence="15">B5_2728</strain>
    </source>
</reference>
<evidence type="ECO:0000256" key="2">
    <source>
        <dbReference type="ARBA" id="ARBA00004496"/>
    </source>
</evidence>
<evidence type="ECO:0000313" key="15">
    <source>
        <dbReference type="EMBL" id="MBU3806149.1"/>
    </source>
</evidence>
<dbReference type="SUPFAM" id="SSF48013">
    <property type="entry name" value="NusB-like"/>
    <property type="match status" value="1"/>
</dbReference>
<feature type="binding site" evidence="13">
    <location>
        <position position="279"/>
    </location>
    <ligand>
        <name>S-adenosyl-L-methionine</name>
        <dbReference type="ChEBI" id="CHEBI:59789"/>
    </ligand>
</feature>
<keyword evidence="9 13" id="KW-0694">RNA-binding</keyword>
<evidence type="ECO:0000256" key="7">
    <source>
        <dbReference type="ARBA" id="ARBA00022679"/>
    </source>
</evidence>
<feature type="binding site" evidence="13">
    <location>
        <begin position="255"/>
        <end position="261"/>
    </location>
    <ligand>
        <name>S-adenosyl-L-methionine</name>
        <dbReference type="ChEBI" id="CHEBI:59789"/>
    </ligand>
</feature>
<dbReference type="Gene3D" id="1.10.940.10">
    <property type="entry name" value="NusB-like"/>
    <property type="match status" value="1"/>
</dbReference>
<dbReference type="InterPro" id="IPR001678">
    <property type="entry name" value="MeTrfase_RsmB-F_NOP2_dom"/>
</dbReference>
<dbReference type="InterPro" id="IPR054728">
    <property type="entry name" value="RsmB-like_ferredoxin"/>
</dbReference>
<evidence type="ECO:0000313" key="16">
    <source>
        <dbReference type="Proteomes" id="UP000713596"/>
    </source>
</evidence>
<dbReference type="PRINTS" id="PR02008">
    <property type="entry name" value="RCMTFAMILY"/>
</dbReference>
<dbReference type="InterPro" id="IPR035926">
    <property type="entry name" value="NusB-like_sf"/>
</dbReference>
<dbReference type="GO" id="GO:0006355">
    <property type="term" value="P:regulation of DNA-templated transcription"/>
    <property type="evidence" value="ECO:0007669"/>
    <property type="project" value="InterPro"/>
</dbReference>
<evidence type="ECO:0000256" key="4">
    <source>
        <dbReference type="ARBA" id="ARBA00022490"/>
    </source>
</evidence>